<comment type="caution">
    <text evidence="2">The sequence shown here is derived from an EMBL/GenBank/DDBJ whole genome shotgun (WGS) entry which is preliminary data.</text>
</comment>
<dbReference type="EMBL" id="JAQSGK010000002">
    <property type="protein sequence ID" value="MEE6714592.1"/>
    <property type="molecule type" value="Genomic_DNA"/>
</dbReference>
<evidence type="ECO:0000313" key="2">
    <source>
        <dbReference type="EMBL" id="MEE6714592.1"/>
    </source>
</evidence>
<keyword evidence="1" id="KW-0812">Transmembrane</keyword>
<gene>
    <name evidence="2" type="ORF">PS435_01860</name>
</gene>
<evidence type="ECO:0000256" key="1">
    <source>
        <dbReference type="SAM" id="Phobius"/>
    </source>
</evidence>
<evidence type="ECO:0000313" key="3">
    <source>
        <dbReference type="Proteomes" id="UP001330016"/>
    </source>
</evidence>
<proteinExistence type="predicted"/>
<dbReference type="GeneID" id="78511466"/>
<dbReference type="RefSeq" id="WP_258456733.1">
    <property type="nucleotide sequence ID" value="NZ_BJTX01000005.1"/>
</dbReference>
<reference evidence="2 3" key="1">
    <citation type="submission" date="2023-02" db="EMBL/GenBank/DDBJ databases">
        <title>The predominant lactic acid bacteria and yeasts involved in the spontaneous fermentation of millet during the production of the traditional porridge Hausa koko in Ghana.</title>
        <authorList>
            <person name="Atter A."/>
            <person name="Diaz M."/>
        </authorList>
    </citation>
    <scope>NUCLEOTIDE SEQUENCE [LARGE SCALE GENOMIC DNA]</scope>
    <source>
        <strain evidence="2 3">FI11640</strain>
    </source>
</reference>
<keyword evidence="1" id="KW-0472">Membrane</keyword>
<keyword evidence="3" id="KW-1185">Reference proteome</keyword>
<organism evidence="2 3">
    <name type="scientific">Schleiferilactobacillus harbinensis</name>
    <dbReference type="NCBI Taxonomy" id="304207"/>
    <lineage>
        <taxon>Bacteria</taxon>
        <taxon>Bacillati</taxon>
        <taxon>Bacillota</taxon>
        <taxon>Bacilli</taxon>
        <taxon>Lactobacillales</taxon>
        <taxon>Lactobacillaceae</taxon>
        <taxon>Schleiferilactobacillus</taxon>
    </lineage>
</organism>
<keyword evidence="1" id="KW-1133">Transmembrane helix</keyword>
<name>A0ABU7SW72_9LACO</name>
<accession>A0ABU7SW72</accession>
<feature type="transmembrane region" description="Helical" evidence="1">
    <location>
        <begin position="12"/>
        <end position="35"/>
    </location>
</feature>
<sequence>MDKHTAAEVLHIVNGVLLITTGTIAIVAAGLSLAAPKDKHERRR</sequence>
<protein>
    <submittedName>
        <fullName evidence="2">Uncharacterized protein</fullName>
    </submittedName>
</protein>
<dbReference type="Proteomes" id="UP001330016">
    <property type="component" value="Unassembled WGS sequence"/>
</dbReference>